<gene>
    <name evidence="6" type="ORF">GCM10009639_64580</name>
</gene>
<feature type="DNA-binding region" description="H-T-H motif" evidence="4">
    <location>
        <begin position="27"/>
        <end position="46"/>
    </location>
</feature>
<dbReference type="Pfam" id="PF13305">
    <property type="entry name" value="TetR_C_33"/>
    <property type="match status" value="1"/>
</dbReference>
<evidence type="ECO:0000256" key="4">
    <source>
        <dbReference type="PROSITE-ProRule" id="PRU00335"/>
    </source>
</evidence>
<dbReference type="InterPro" id="IPR001647">
    <property type="entry name" value="HTH_TetR"/>
</dbReference>
<keyword evidence="3" id="KW-0804">Transcription</keyword>
<dbReference type="SUPFAM" id="SSF48498">
    <property type="entry name" value="Tetracyclin repressor-like, C-terminal domain"/>
    <property type="match status" value="1"/>
</dbReference>
<name>A0ABP4J8E8_9ACTN</name>
<dbReference type="PANTHER" id="PTHR30055">
    <property type="entry name" value="HTH-TYPE TRANSCRIPTIONAL REGULATOR RUTR"/>
    <property type="match status" value="1"/>
</dbReference>
<dbReference type="PANTHER" id="PTHR30055:SF234">
    <property type="entry name" value="HTH-TYPE TRANSCRIPTIONAL REGULATOR BETI"/>
    <property type="match status" value="1"/>
</dbReference>
<evidence type="ECO:0000256" key="3">
    <source>
        <dbReference type="ARBA" id="ARBA00023163"/>
    </source>
</evidence>
<sequence>MNDESVKERLVECATEWLATRPRETLTIRAVATAAGTSTAAVYSLFGNKDGLIAAVRDEAVAGLFAAVTAVPATEDVLDDIYALAGAYRNWGREHPQLYTVLFGGVQSFEPSGTVGTGDPVRPLVQAVDRGVVESVLDGRARAIALSLWVALHGLVTLELAGALDTPTAQAAFRTTINATLRGWVTPEPARRLRRAELGGGIRSQT</sequence>
<dbReference type="PROSITE" id="PS50977">
    <property type="entry name" value="HTH_TETR_2"/>
    <property type="match status" value="1"/>
</dbReference>
<accession>A0ABP4J8E8</accession>
<dbReference type="Pfam" id="PF00440">
    <property type="entry name" value="TetR_N"/>
    <property type="match status" value="1"/>
</dbReference>
<evidence type="ECO:0000256" key="2">
    <source>
        <dbReference type="ARBA" id="ARBA00023125"/>
    </source>
</evidence>
<dbReference type="InterPro" id="IPR036271">
    <property type="entry name" value="Tet_transcr_reg_TetR-rel_C_sf"/>
</dbReference>
<dbReference type="SUPFAM" id="SSF46689">
    <property type="entry name" value="Homeodomain-like"/>
    <property type="match status" value="1"/>
</dbReference>
<keyword evidence="1" id="KW-0805">Transcription regulation</keyword>
<dbReference type="InterPro" id="IPR009057">
    <property type="entry name" value="Homeodomain-like_sf"/>
</dbReference>
<keyword evidence="2 4" id="KW-0238">DNA-binding</keyword>
<evidence type="ECO:0000256" key="1">
    <source>
        <dbReference type="ARBA" id="ARBA00023015"/>
    </source>
</evidence>
<proteinExistence type="predicted"/>
<dbReference type="Proteomes" id="UP001499863">
    <property type="component" value="Unassembled WGS sequence"/>
</dbReference>
<comment type="caution">
    <text evidence="6">The sequence shown here is derived from an EMBL/GenBank/DDBJ whole genome shotgun (WGS) entry which is preliminary data.</text>
</comment>
<organism evidence="6 7">
    <name type="scientific">Kitasatospora putterlickiae</name>
    <dbReference type="NCBI Taxonomy" id="221725"/>
    <lineage>
        <taxon>Bacteria</taxon>
        <taxon>Bacillati</taxon>
        <taxon>Actinomycetota</taxon>
        <taxon>Actinomycetes</taxon>
        <taxon>Kitasatosporales</taxon>
        <taxon>Streptomycetaceae</taxon>
        <taxon>Kitasatospora</taxon>
    </lineage>
</organism>
<dbReference type="InterPro" id="IPR050109">
    <property type="entry name" value="HTH-type_TetR-like_transc_reg"/>
</dbReference>
<reference evidence="7" key="1">
    <citation type="journal article" date="2019" name="Int. J. Syst. Evol. Microbiol.">
        <title>The Global Catalogue of Microorganisms (GCM) 10K type strain sequencing project: providing services to taxonomists for standard genome sequencing and annotation.</title>
        <authorList>
            <consortium name="The Broad Institute Genomics Platform"/>
            <consortium name="The Broad Institute Genome Sequencing Center for Infectious Disease"/>
            <person name="Wu L."/>
            <person name="Ma J."/>
        </authorList>
    </citation>
    <scope>NUCLEOTIDE SEQUENCE [LARGE SCALE GENOMIC DNA]</scope>
    <source>
        <strain evidence="7">JCM 12393</strain>
    </source>
</reference>
<evidence type="ECO:0000313" key="6">
    <source>
        <dbReference type="EMBL" id="GAA1412368.1"/>
    </source>
</evidence>
<protein>
    <submittedName>
        <fullName evidence="6">TetR/AcrR family transcriptional regulator</fullName>
    </submittedName>
</protein>
<dbReference type="InterPro" id="IPR025996">
    <property type="entry name" value="MT1864/Rv1816-like_C"/>
</dbReference>
<feature type="domain" description="HTH tetR-type" evidence="5">
    <location>
        <begin position="4"/>
        <end position="64"/>
    </location>
</feature>
<dbReference type="Gene3D" id="1.10.357.10">
    <property type="entry name" value="Tetracycline Repressor, domain 2"/>
    <property type="match status" value="1"/>
</dbReference>
<evidence type="ECO:0000313" key="7">
    <source>
        <dbReference type="Proteomes" id="UP001499863"/>
    </source>
</evidence>
<evidence type="ECO:0000259" key="5">
    <source>
        <dbReference type="PROSITE" id="PS50977"/>
    </source>
</evidence>
<dbReference type="EMBL" id="BAAAKJ010000433">
    <property type="protein sequence ID" value="GAA1412368.1"/>
    <property type="molecule type" value="Genomic_DNA"/>
</dbReference>
<keyword evidence="7" id="KW-1185">Reference proteome</keyword>